<name>A0A2M4C6N0_9DIPT</name>
<accession>A0A2M4C6N0</accession>
<dbReference type="AlphaFoldDB" id="A0A2M4C6N0"/>
<reference evidence="2" key="1">
    <citation type="submission" date="2018-01" db="EMBL/GenBank/DDBJ databases">
        <title>An insight into the sialome of Amazonian anophelines.</title>
        <authorList>
            <person name="Ribeiro J.M."/>
            <person name="Scarpassa V."/>
            <person name="Calvo E."/>
        </authorList>
    </citation>
    <scope>NUCLEOTIDE SEQUENCE</scope>
    <source>
        <tissue evidence="2">Salivary glands</tissue>
    </source>
</reference>
<protein>
    <submittedName>
        <fullName evidence="2">Putative secreted protein</fullName>
    </submittedName>
</protein>
<feature type="chain" id="PRO_5015005655" evidence="1">
    <location>
        <begin position="29"/>
        <end position="138"/>
    </location>
</feature>
<evidence type="ECO:0000313" key="2">
    <source>
        <dbReference type="EMBL" id="MBW60974.1"/>
    </source>
</evidence>
<dbReference type="EMBL" id="GGFJ01011833">
    <property type="protein sequence ID" value="MBW60974.1"/>
    <property type="molecule type" value="Transcribed_RNA"/>
</dbReference>
<organism evidence="2">
    <name type="scientific">Anopheles marajoara</name>
    <dbReference type="NCBI Taxonomy" id="58244"/>
    <lineage>
        <taxon>Eukaryota</taxon>
        <taxon>Metazoa</taxon>
        <taxon>Ecdysozoa</taxon>
        <taxon>Arthropoda</taxon>
        <taxon>Hexapoda</taxon>
        <taxon>Insecta</taxon>
        <taxon>Pterygota</taxon>
        <taxon>Neoptera</taxon>
        <taxon>Endopterygota</taxon>
        <taxon>Diptera</taxon>
        <taxon>Nematocera</taxon>
        <taxon>Culicoidea</taxon>
        <taxon>Culicidae</taxon>
        <taxon>Anophelinae</taxon>
        <taxon>Anopheles</taxon>
    </lineage>
</organism>
<keyword evidence="1" id="KW-0732">Signal</keyword>
<evidence type="ECO:0000256" key="1">
    <source>
        <dbReference type="SAM" id="SignalP"/>
    </source>
</evidence>
<sequence>MLRNGVAFSVALVFFLAYAKISLQSVSAGRVDIPSTFTSLLSQFTLSIHTRRVPCCRVQCHQWRFCDCCCPGSPSLVAEQNAQGKCCPKMYRTTGSSSGQGVDLNLLFIVHRHYITFEVTPGGGGEETLRLAIGVWLE</sequence>
<proteinExistence type="predicted"/>
<feature type="signal peptide" evidence="1">
    <location>
        <begin position="1"/>
        <end position="28"/>
    </location>
</feature>